<comment type="subcellular location">
    <subcellularLocation>
        <location evidence="1">Membrane</location>
        <topology evidence="1">Multi-pass membrane protein</topology>
    </subcellularLocation>
</comment>
<dbReference type="Proteomes" id="UP000053593">
    <property type="component" value="Unassembled WGS sequence"/>
</dbReference>
<comment type="similarity">
    <text evidence="5">Belongs to the SAT4 family.</text>
</comment>
<feature type="transmembrane region" description="Helical" evidence="6">
    <location>
        <begin position="75"/>
        <end position="100"/>
    </location>
</feature>
<dbReference type="AlphaFoldDB" id="A0A0D0D0N0"/>
<feature type="transmembrane region" description="Helical" evidence="6">
    <location>
        <begin position="112"/>
        <end position="133"/>
    </location>
</feature>
<dbReference type="EMBL" id="KN834767">
    <property type="protein sequence ID" value="KIK62548.1"/>
    <property type="molecule type" value="Genomic_DNA"/>
</dbReference>
<evidence type="ECO:0000313" key="9">
    <source>
        <dbReference type="Proteomes" id="UP000053593"/>
    </source>
</evidence>
<protein>
    <recommendedName>
        <fullName evidence="7">Rhodopsin domain-containing protein</fullName>
    </recommendedName>
</protein>
<dbReference type="GO" id="GO:0016020">
    <property type="term" value="C:membrane"/>
    <property type="evidence" value="ECO:0007669"/>
    <property type="project" value="UniProtKB-SubCell"/>
</dbReference>
<reference evidence="8 9" key="1">
    <citation type="submission" date="2014-04" db="EMBL/GenBank/DDBJ databases">
        <title>Evolutionary Origins and Diversification of the Mycorrhizal Mutualists.</title>
        <authorList>
            <consortium name="DOE Joint Genome Institute"/>
            <consortium name="Mycorrhizal Genomics Consortium"/>
            <person name="Kohler A."/>
            <person name="Kuo A."/>
            <person name="Nagy L.G."/>
            <person name="Floudas D."/>
            <person name="Copeland A."/>
            <person name="Barry K.W."/>
            <person name="Cichocki N."/>
            <person name="Veneault-Fourrey C."/>
            <person name="LaButti K."/>
            <person name="Lindquist E.A."/>
            <person name="Lipzen A."/>
            <person name="Lundell T."/>
            <person name="Morin E."/>
            <person name="Murat C."/>
            <person name="Riley R."/>
            <person name="Ohm R."/>
            <person name="Sun H."/>
            <person name="Tunlid A."/>
            <person name="Henrissat B."/>
            <person name="Grigoriev I.V."/>
            <person name="Hibbett D.S."/>
            <person name="Martin F."/>
        </authorList>
    </citation>
    <scope>NUCLEOTIDE SEQUENCE [LARGE SCALE GENOMIC DNA]</scope>
    <source>
        <strain evidence="8 9">FD-317 M1</strain>
    </source>
</reference>
<evidence type="ECO:0000256" key="2">
    <source>
        <dbReference type="ARBA" id="ARBA00022692"/>
    </source>
</evidence>
<keyword evidence="9" id="KW-1185">Reference proteome</keyword>
<evidence type="ECO:0000313" key="8">
    <source>
        <dbReference type="EMBL" id="KIK62548.1"/>
    </source>
</evidence>
<feature type="transmembrane region" description="Helical" evidence="6">
    <location>
        <begin position="44"/>
        <end position="63"/>
    </location>
</feature>
<dbReference type="PANTHER" id="PTHR33048:SF47">
    <property type="entry name" value="INTEGRAL MEMBRANE PROTEIN-RELATED"/>
    <property type="match status" value="1"/>
</dbReference>
<evidence type="ECO:0000256" key="1">
    <source>
        <dbReference type="ARBA" id="ARBA00004141"/>
    </source>
</evidence>
<dbReference type="OrthoDB" id="444631at2759"/>
<gene>
    <name evidence="8" type="ORF">GYMLUDRAFT_72764</name>
</gene>
<feature type="domain" description="Rhodopsin" evidence="7">
    <location>
        <begin position="31"/>
        <end position="241"/>
    </location>
</feature>
<sequence length="349" mass="38642">MPLNLHDPLIQIKITEAVCAFVAICTTFYRLYVRRNRLWVDDAWAIFALLTVFAQIASVFMHLENPAEISHLSDIGAYYLLAVTFYTVIWGSRISIIYSIIRIDPNPKRRKVYVGVSALYLLAVVIMIVQLFWVCEPMPHWKSARNPQCPLTIQVAVLQLVTDILADLFLLLAPLRVFMHLQDKALRRKLVIIFSTCIATTIVSLVHAAFILTTGGIKVIVSALVEDNISLIVANVPVVVTAMMRNGSEQDKVPPPSSTITNTLQFAAEKLRIRKARKAASGLTTTDLGSTTMGNVTVGTLGLYDDSRLGPDGSTFSAHDNPIVLNLMSKSGKTSVIREDDEERFAKAV</sequence>
<name>A0A0D0D0N0_9AGAR</name>
<proteinExistence type="inferred from homology"/>
<keyword evidence="3 6" id="KW-1133">Transmembrane helix</keyword>
<evidence type="ECO:0000256" key="5">
    <source>
        <dbReference type="ARBA" id="ARBA00038359"/>
    </source>
</evidence>
<evidence type="ECO:0000256" key="3">
    <source>
        <dbReference type="ARBA" id="ARBA00022989"/>
    </source>
</evidence>
<feature type="transmembrane region" description="Helical" evidence="6">
    <location>
        <begin position="153"/>
        <end position="178"/>
    </location>
</feature>
<feature type="transmembrane region" description="Helical" evidence="6">
    <location>
        <begin position="190"/>
        <end position="212"/>
    </location>
</feature>
<dbReference type="InterPro" id="IPR049326">
    <property type="entry name" value="Rhodopsin_dom_fungi"/>
</dbReference>
<dbReference type="PANTHER" id="PTHR33048">
    <property type="entry name" value="PTH11-LIKE INTEGRAL MEMBRANE PROTEIN (AFU_ORTHOLOGUE AFUA_5G11245)"/>
    <property type="match status" value="1"/>
</dbReference>
<evidence type="ECO:0000256" key="6">
    <source>
        <dbReference type="SAM" id="Phobius"/>
    </source>
</evidence>
<dbReference type="HOGENOM" id="CLU_052841_1_1_1"/>
<keyword evidence="2 6" id="KW-0812">Transmembrane</keyword>
<dbReference type="Pfam" id="PF20684">
    <property type="entry name" value="Fung_rhodopsin"/>
    <property type="match status" value="1"/>
</dbReference>
<evidence type="ECO:0000256" key="4">
    <source>
        <dbReference type="ARBA" id="ARBA00023136"/>
    </source>
</evidence>
<accession>A0A0D0D0N0</accession>
<organism evidence="8 9">
    <name type="scientific">Collybiopsis luxurians FD-317 M1</name>
    <dbReference type="NCBI Taxonomy" id="944289"/>
    <lineage>
        <taxon>Eukaryota</taxon>
        <taxon>Fungi</taxon>
        <taxon>Dikarya</taxon>
        <taxon>Basidiomycota</taxon>
        <taxon>Agaricomycotina</taxon>
        <taxon>Agaricomycetes</taxon>
        <taxon>Agaricomycetidae</taxon>
        <taxon>Agaricales</taxon>
        <taxon>Marasmiineae</taxon>
        <taxon>Omphalotaceae</taxon>
        <taxon>Collybiopsis</taxon>
        <taxon>Collybiopsis luxurians</taxon>
    </lineage>
</organism>
<feature type="transmembrane region" description="Helical" evidence="6">
    <location>
        <begin position="12"/>
        <end position="32"/>
    </location>
</feature>
<dbReference type="InterPro" id="IPR052337">
    <property type="entry name" value="SAT4-like"/>
</dbReference>
<evidence type="ECO:0000259" key="7">
    <source>
        <dbReference type="Pfam" id="PF20684"/>
    </source>
</evidence>
<keyword evidence="4 6" id="KW-0472">Membrane</keyword>